<dbReference type="AlphaFoldDB" id="E0S545"/>
<dbReference type="Proteomes" id="UP000001299">
    <property type="component" value="Plasmid pCY186"/>
</dbReference>
<organism evidence="2 3">
    <name type="scientific">Butyrivibrio proteoclasticus (strain ATCC 51982 / DSM 14932 / B316)</name>
    <name type="common">Clostridium proteoclasticum</name>
    <dbReference type="NCBI Taxonomy" id="515622"/>
    <lineage>
        <taxon>Bacteria</taxon>
        <taxon>Bacillati</taxon>
        <taxon>Bacillota</taxon>
        <taxon>Clostridia</taxon>
        <taxon>Lachnospirales</taxon>
        <taxon>Lachnospiraceae</taxon>
        <taxon>Butyrivibrio</taxon>
    </lineage>
</organism>
<proteinExistence type="predicted"/>
<sequence>MVFILLYYPSQPFTAVVIAVAIIYFPTLLVTDVCFLLQGVFMFTANDFLSMTDYFDFRSTDGETFFEVVSKNTTHCWKVVDMGAYYRLYHAHKYEDGYHIHGQFGLMLDCVLEIVEHDEWKIGLWRHKNIGRRKQPKTYFDKLIETYVRVPAYA</sequence>
<feature type="transmembrane region" description="Helical" evidence="1">
    <location>
        <begin position="12"/>
        <end position="37"/>
    </location>
</feature>
<keyword evidence="1" id="KW-0812">Transmembrane</keyword>
<dbReference type="HOGENOM" id="CLU_1700960_0_0_9"/>
<gene>
    <name evidence="2" type="ordered locus">bpr_IV163</name>
</gene>
<reference evidence="2 3" key="1">
    <citation type="journal article" date="2010" name="PLoS ONE">
        <title>The glycobiome of the rumen bacterium Butyrivibrio proteoclasticus B316(T) highlights adaptation to a polysaccharide-rich environment.</title>
        <authorList>
            <person name="Kelly W.J."/>
            <person name="Leahy S.C."/>
            <person name="Altermann E."/>
            <person name="Yeoman C.J."/>
            <person name="Dunne J.C."/>
            <person name="Kong Z."/>
            <person name="Pacheco D.M."/>
            <person name="Li D."/>
            <person name="Noel S.J."/>
            <person name="Moon C.D."/>
            <person name="Cookson A.L."/>
            <person name="Attwood G.T."/>
        </authorList>
    </citation>
    <scope>NUCLEOTIDE SEQUENCE [LARGE SCALE GENOMIC DNA]</scope>
    <source>
        <strain evidence="3">ATCC 51982 / DSM 14932 / B316</strain>
        <plasmid evidence="3">Plasmid pCY186</plasmid>
    </source>
</reference>
<dbReference type="eggNOG" id="ENOG502ZWQK">
    <property type="taxonomic scope" value="Bacteria"/>
</dbReference>
<keyword evidence="2" id="KW-0614">Plasmid</keyword>
<evidence type="ECO:0000313" key="2">
    <source>
        <dbReference type="EMBL" id="ADL36527.1"/>
    </source>
</evidence>
<evidence type="ECO:0000256" key="1">
    <source>
        <dbReference type="SAM" id="Phobius"/>
    </source>
</evidence>
<dbReference type="KEGG" id="bpb:bpr_IV163"/>
<geneLocation type="plasmid" evidence="2 3">
    <name>pCY186</name>
</geneLocation>
<dbReference type="EMBL" id="CP001813">
    <property type="protein sequence ID" value="ADL36527.1"/>
    <property type="molecule type" value="Genomic_DNA"/>
</dbReference>
<protein>
    <submittedName>
        <fullName evidence="2">Uncharacterized protein</fullName>
    </submittedName>
</protein>
<name>E0S545_BUTPB</name>
<accession>E0S545</accession>
<keyword evidence="1" id="KW-1133">Transmembrane helix</keyword>
<keyword evidence="3" id="KW-1185">Reference proteome</keyword>
<keyword evidence="1" id="KW-0472">Membrane</keyword>
<evidence type="ECO:0000313" key="3">
    <source>
        <dbReference type="Proteomes" id="UP000001299"/>
    </source>
</evidence>